<evidence type="ECO:0000313" key="2">
    <source>
        <dbReference type="Proteomes" id="UP001057452"/>
    </source>
</evidence>
<sequence>EEHLEQNEKVACPNRTELSCIQSTPTEISPTPWMNSATCDHLRDQQTTPQYR</sequence>
<keyword evidence="2" id="KW-1185">Reference proteome</keyword>
<proteinExistence type="predicted"/>
<name>A0ACB9X335_CHAAC</name>
<gene>
    <name evidence="1" type="ORF">KUCAC02_028572</name>
</gene>
<dbReference type="Proteomes" id="UP001057452">
    <property type="component" value="Chromosome 9"/>
</dbReference>
<comment type="caution">
    <text evidence="1">The sequence shown here is derived from an EMBL/GenBank/DDBJ whole genome shotgun (WGS) entry which is preliminary data.</text>
</comment>
<protein>
    <submittedName>
        <fullName evidence="1">Uncharacterized protein</fullName>
    </submittedName>
</protein>
<accession>A0ACB9X335</accession>
<reference evidence="1" key="1">
    <citation type="submission" date="2022-05" db="EMBL/GenBank/DDBJ databases">
        <title>Chromosome-level genome of Chaenocephalus aceratus.</title>
        <authorList>
            <person name="Park H."/>
        </authorList>
    </citation>
    <scope>NUCLEOTIDE SEQUENCE</scope>
    <source>
        <strain evidence="1">KU_202001</strain>
    </source>
</reference>
<evidence type="ECO:0000313" key="1">
    <source>
        <dbReference type="EMBL" id="KAI4820599.1"/>
    </source>
</evidence>
<feature type="non-terminal residue" evidence="1">
    <location>
        <position position="1"/>
    </location>
</feature>
<feature type="non-terminal residue" evidence="1">
    <location>
        <position position="52"/>
    </location>
</feature>
<dbReference type="EMBL" id="CM043793">
    <property type="protein sequence ID" value="KAI4820599.1"/>
    <property type="molecule type" value="Genomic_DNA"/>
</dbReference>
<organism evidence="1 2">
    <name type="scientific">Chaenocephalus aceratus</name>
    <name type="common">Blackfin icefish</name>
    <name type="synonym">Chaenichthys aceratus</name>
    <dbReference type="NCBI Taxonomy" id="36190"/>
    <lineage>
        <taxon>Eukaryota</taxon>
        <taxon>Metazoa</taxon>
        <taxon>Chordata</taxon>
        <taxon>Craniata</taxon>
        <taxon>Vertebrata</taxon>
        <taxon>Euteleostomi</taxon>
        <taxon>Actinopterygii</taxon>
        <taxon>Neopterygii</taxon>
        <taxon>Teleostei</taxon>
        <taxon>Neoteleostei</taxon>
        <taxon>Acanthomorphata</taxon>
        <taxon>Eupercaria</taxon>
        <taxon>Perciformes</taxon>
        <taxon>Notothenioidei</taxon>
        <taxon>Channichthyidae</taxon>
        <taxon>Chaenocephalus</taxon>
    </lineage>
</organism>